<dbReference type="PROSITE" id="PS51257">
    <property type="entry name" value="PROKAR_LIPOPROTEIN"/>
    <property type="match status" value="1"/>
</dbReference>
<keyword evidence="2" id="KW-0378">Hydrolase</keyword>
<protein>
    <submittedName>
        <fullName evidence="2">Glycoside-hydrolase family GH114</fullName>
    </submittedName>
</protein>
<reference evidence="3" key="1">
    <citation type="submission" date="2016-10" db="EMBL/GenBank/DDBJ databases">
        <authorList>
            <person name="Varghese N."/>
            <person name="Submissions S."/>
        </authorList>
    </citation>
    <scope>NUCLEOTIDE SEQUENCE [LARGE SCALE GENOMIC DNA]</scope>
    <source>
        <strain evidence="3">CGMCC 1.12402</strain>
    </source>
</reference>
<name>A0A1I0RHN1_9BACT</name>
<dbReference type="GeneID" id="99988250"/>
<evidence type="ECO:0000259" key="1">
    <source>
        <dbReference type="Pfam" id="PF03537"/>
    </source>
</evidence>
<dbReference type="PANTHER" id="PTHR35882">
    <property type="entry name" value="PELA"/>
    <property type="match status" value="1"/>
</dbReference>
<dbReference type="PANTHER" id="PTHR35882:SF2">
    <property type="entry name" value="PELA"/>
    <property type="match status" value="1"/>
</dbReference>
<keyword evidence="3" id="KW-1185">Reference proteome</keyword>
<dbReference type="AlphaFoldDB" id="A0A1I0RHN1"/>
<dbReference type="SUPFAM" id="SSF51445">
    <property type="entry name" value="(Trans)glycosidases"/>
    <property type="match status" value="1"/>
</dbReference>
<dbReference type="STRING" id="1267423.SAMN05216290_3579"/>
<dbReference type="RefSeq" id="WP_090260411.1">
    <property type="nucleotide sequence ID" value="NZ_FOIR01000004.1"/>
</dbReference>
<dbReference type="OrthoDB" id="10730at2"/>
<sequence length="267" mass="30355">MRPIKHIASLLALFSFTGLSCQESINSTVLVCYGKINPDSVRNYKYVILESEQFNSFDVGLMKESNELLLGYISLGEVSANRNYFDLLKERTLGKNEIWDSYYLNLRDSTTKRTLLGLVEKIREKGFDGLFLDTVDAFGPWGPSSNQANDYVSLLKEITEQFPGIHLMQNSGIALLPKSAPYVSSLALESVVTDYDFGKSAYRLRKTSGFNERVKELTEVDEQYDLSIVMIEYANTKKMANRVKNQALNLPWDYFIGKIDLAEIPKY</sequence>
<organism evidence="2 3">
    <name type="scientific">Roseivirga pacifica</name>
    <dbReference type="NCBI Taxonomy" id="1267423"/>
    <lineage>
        <taxon>Bacteria</taxon>
        <taxon>Pseudomonadati</taxon>
        <taxon>Bacteroidota</taxon>
        <taxon>Cytophagia</taxon>
        <taxon>Cytophagales</taxon>
        <taxon>Roseivirgaceae</taxon>
        <taxon>Roseivirga</taxon>
    </lineage>
</organism>
<evidence type="ECO:0000313" key="2">
    <source>
        <dbReference type="EMBL" id="SEW40346.1"/>
    </source>
</evidence>
<dbReference type="InterPro" id="IPR017853">
    <property type="entry name" value="GH"/>
</dbReference>
<dbReference type="InterPro" id="IPR004352">
    <property type="entry name" value="GH114_TIM-barrel"/>
</dbReference>
<proteinExistence type="predicted"/>
<dbReference type="Proteomes" id="UP000199437">
    <property type="component" value="Unassembled WGS sequence"/>
</dbReference>
<accession>A0A1I0RHN1</accession>
<dbReference type="Gene3D" id="3.20.20.70">
    <property type="entry name" value="Aldolase class I"/>
    <property type="match status" value="1"/>
</dbReference>
<gene>
    <name evidence="2" type="ORF">SAMN05216290_3579</name>
</gene>
<dbReference type="EMBL" id="FOIR01000004">
    <property type="protein sequence ID" value="SEW40346.1"/>
    <property type="molecule type" value="Genomic_DNA"/>
</dbReference>
<dbReference type="GO" id="GO:0016787">
    <property type="term" value="F:hydrolase activity"/>
    <property type="evidence" value="ECO:0007669"/>
    <property type="project" value="UniProtKB-KW"/>
</dbReference>
<evidence type="ECO:0000313" key="3">
    <source>
        <dbReference type="Proteomes" id="UP000199437"/>
    </source>
</evidence>
<dbReference type="InterPro" id="IPR013785">
    <property type="entry name" value="Aldolase_TIM"/>
</dbReference>
<dbReference type="Pfam" id="PF03537">
    <property type="entry name" value="Glyco_hydro_114"/>
    <property type="match status" value="1"/>
</dbReference>
<feature type="domain" description="Glycoside-hydrolase family GH114 TIM-barrel" evidence="1">
    <location>
        <begin position="59"/>
        <end position="242"/>
    </location>
</feature>